<accession>I4BAJ9</accession>
<dbReference type="PROSITE" id="PS50893">
    <property type="entry name" value="ABC_TRANSPORTER_2"/>
    <property type="match status" value="1"/>
</dbReference>
<dbReference type="STRING" id="869212.Turpa_3672"/>
<keyword evidence="2" id="KW-0813">Transport</keyword>
<dbReference type="InterPro" id="IPR003593">
    <property type="entry name" value="AAA+_ATPase"/>
</dbReference>
<dbReference type="InterPro" id="IPR027417">
    <property type="entry name" value="P-loop_NTPase"/>
</dbReference>
<evidence type="ECO:0000256" key="3">
    <source>
        <dbReference type="ARBA" id="ARBA00022741"/>
    </source>
</evidence>
<dbReference type="InterPro" id="IPR003439">
    <property type="entry name" value="ABC_transporter-like_ATP-bd"/>
</dbReference>
<sequence length="314" mass="34659">MISVSGLKKNFGDYEAVKQISFSIGKGEVVALLGPNGAGKTTTMRMLTGFYEPTAGTATVGGHDVQKDRKAVQSLIGYLPESASSYPDMLVSEFLQFIAESRNLSPEDTERGIEKAVKVTDLTKYLYSPIMHLSKGYKQRVGLAAALLHDPQVLILDEPTSGLDPNQINEIRQLIRELSKEKTIILSTHILKEVEDTCERAIIIADGRIVLDEKLEKIQRMKEGRETWEFALKGNPTGALEKIRALLAADEAVSQISATDVETRFAAETGSGFNEKLFALCVSEKWTLRELFMQKQSIEDVFARLTTKGTEAQG</sequence>
<dbReference type="GO" id="GO:0016887">
    <property type="term" value="F:ATP hydrolysis activity"/>
    <property type="evidence" value="ECO:0007669"/>
    <property type="project" value="InterPro"/>
</dbReference>
<evidence type="ECO:0000313" key="7">
    <source>
        <dbReference type="Proteomes" id="UP000006048"/>
    </source>
</evidence>
<keyword evidence="7" id="KW-1185">Reference proteome</keyword>
<evidence type="ECO:0000256" key="1">
    <source>
        <dbReference type="ARBA" id="ARBA00005417"/>
    </source>
</evidence>
<protein>
    <submittedName>
        <fullName evidence="6">ABC transporter related protein</fullName>
    </submittedName>
</protein>
<dbReference type="AlphaFoldDB" id="I4BAJ9"/>
<dbReference type="GO" id="GO:0005524">
    <property type="term" value="F:ATP binding"/>
    <property type="evidence" value="ECO:0007669"/>
    <property type="project" value="UniProtKB-KW"/>
</dbReference>
<evidence type="ECO:0000313" key="6">
    <source>
        <dbReference type="EMBL" id="AFM14306.1"/>
    </source>
</evidence>
<evidence type="ECO:0000259" key="5">
    <source>
        <dbReference type="PROSITE" id="PS50893"/>
    </source>
</evidence>
<dbReference type="OrthoDB" id="9775135at2"/>
<gene>
    <name evidence="6" type="ordered locus">Turpa_3672</name>
</gene>
<dbReference type="Proteomes" id="UP000006048">
    <property type="component" value="Chromosome"/>
</dbReference>
<name>I4BAJ9_TURPD</name>
<dbReference type="KEGG" id="tpx:Turpa_3672"/>
<keyword evidence="3" id="KW-0547">Nucleotide-binding</keyword>
<keyword evidence="4" id="KW-0067">ATP-binding</keyword>
<evidence type="ECO:0000256" key="2">
    <source>
        <dbReference type="ARBA" id="ARBA00022448"/>
    </source>
</evidence>
<reference evidence="6 7" key="1">
    <citation type="submission" date="2012-06" db="EMBL/GenBank/DDBJ databases">
        <title>The complete chromosome of genome of Turneriella parva DSM 21527.</title>
        <authorList>
            <consortium name="US DOE Joint Genome Institute (JGI-PGF)"/>
            <person name="Lucas S."/>
            <person name="Han J."/>
            <person name="Lapidus A."/>
            <person name="Bruce D."/>
            <person name="Goodwin L."/>
            <person name="Pitluck S."/>
            <person name="Peters L."/>
            <person name="Kyrpides N."/>
            <person name="Mavromatis K."/>
            <person name="Ivanova N."/>
            <person name="Mikhailova N."/>
            <person name="Chertkov O."/>
            <person name="Detter J.C."/>
            <person name="Tapia R."/>
            <person name="Han C."/>
            <person name="Land M."/>
            <person name="Hauser L."/>
            <person name="Markowitz V."/>
            <person name="Cheng J.-F."/>
            <person name="Hugenholtz P."/>
            <person name="Woyke T."/>
            <person name="Wu D."/>
            <person name="Gronow S."/>
            <person name="Wellnitz S."/>
            <person name="Brambilla E."/>
            <person name="Klenk H.-P."/>
            <person name="Eisen J.A."/>
        </authorList>
    </citation>
    <scope>NUCLEOTIDE SEQUENCE [LARGE SCALE GENOMIC DNA]</scope>
    <source>
        <strain evidence="7">ATCC BAA-1111 / DSM 21527 / NCTC 11395 / H</strain>
    </source>
</reference>
<feature type="domain" description="ABC transporter" evidence="5">
    <location>
        <begin position="2"/>
        <end position="231"/>
    </location>
</feature>
<dbReference type="RefSeq" id="WP_014804783.1">
    <property type="nucleotide sequence ID" value="NC_018020.1"/>
</dbReference>
<dbReference type="PANTHER" id="PTHR43335">
    <property type="entry name" value="ABC TRANSPORTER, ATP-BINDING PROTEIN"/>
    <property type="match status" value="1"/>
</dbReference>
<organism evidence="6 7">
    <name type="scientific">Turneriella parva (strain ATCC BAA-1111 / DSM 21527 / NCTC 11395 / H)</name>
    <name type="common">Leptospira parva</name>
    <dbReference type="NCBI Taxonomy" id="869212"/>
    <lineage>
        <taxon>Bacteria</taxon>
        <taxon>Pseudomonadati</taxon>
        <taxon>Spirochaetota</taxon>
        <taxon>Spirochaetia</taxon>
        <taxon>Leptospirales</taxon>
        <taxon>Leptospiraceae</taxon>
        <taxon>Turneriella</taxon>
    </lineage>
</organism>
<evidence type="ECO:0000256" key="4">
    <source>
        <dbReference type="ARBA" id="ARBA00022840"/>
    </source>
</evidence>
<dbReference type="HOGENOM" id="CLU_000604_1_2_12"/>
<dbReference type="Pfam" id="PF00005">
    <property type="entry name" value="ABC_tran"/>
    <property type="match status" value="1"/>
</dbReference>
<dbReference type="EMBL" id="CP002959">
    <property type="protein sequence ID" value="AFM14306.1"/>
    <property type="molecule type" value="Genomic_DNA"/>
</dbReference>
<dbReference type="Gene3D" id="3.40.50.300">
    <property type="entry name" value="P-loop containing nucleotide triphosphate hydrolases"/>
    <property type="match status" value="1"/>
</dbReference>
<dbReference type="PANTHER" id="PTHR43335:SF11">
    <property type="entry name" value="ABC TRANSPORTER RELATED"/>
    <property type="match status" value="1"/>
</dbReference>
<dbReference type="SMART" id="SM00382">
    <property type="entry name" value="AAA"/>
    <property type="match status" value="1"/>
</dbReference>
<comment type="similarity">
    <text evidence="1">Belongs to the ABC transporter superfamily.</text>
</comment>
<proteinExistence type="inferred from homology"/>
<dbReference type="SUPFAM" id="SSF52540">
    <property type="entry name" value="P-loop containing nucleoside triphosphate hydrolases"/>
    <property type="match status" value="1"/>
</dbReference>
<dbReference type="CDD" id="cd03230">
    <property type="entry name" value="ABC_DR_subfamily_A"/>
    <property type="match status" value="1"/>
</dbReference>